<keyword evidence="1" id="KW-1133">Transmembrane helix</keyword>
<feature type="transmembrane region" description="Helical" evidence="1">
    <location>
        <begin position="196"/>
        <end position="213"/>
    </location>
</feature>
<proteinExistence type="predicted"/>
<dbReference type="Proteomes" id="UP000297407">
    <property type="component" value="Unassembled WGS sequence"/>
</dbReference>
<evidence type="ECO:0000256" key="1">
    <source>
        <dbReference type="SAM" id="Phobius"/>
    </source>
</evidence>
<evidence type="ECO:0000313" key="3">
    <source>
        <dbReference type="Proteomes" id="UP000297407"/>
    </source>
</evidence>
<evidence type="ECO:0000313" key="2">
    <source>
        <dbReference type="EMBL" id="TGD59089.1"/>
    </source>
</evidence>
<feature type="transmembrane region" description="Helical" evidence="1">
    <location>
        <begin position="147"/>
        <end position="170"/>
    </location>
</feature>
<accession>A0A4Z0L9V4</accession>
<reference evidence="2 3" key="1">
    <citation type="submission" date="2019-04" db="EMBL/GenBank/DDBJ databases">
        <title>Flavobacterium sp. strain DS2-A Genome sequencing and assembly.</title>
        <authorList>
            <person name="Kim I."/>
        </authorList>
    </citation>
    <scope>NUCLEOTIDE SEQUENCE [LARGE SCALE GENOMIC DNA]</scope>
    <source>
        <strain evidence="2 3">DS2-A</strain>
    </source>
</reference>
<dbReference type="RefSeq" id="WP_135525399.1">
    <property type="nucleotide sequence ID" value="NZ_SRLH01000002.1"/>
</dbReference>
<keyword evidence="1" id="KW-0812">Transmembrane</keyword>
<evidence type="ECO:0008006" key="4">
    <source>
        <dbReference type="Google" id="ProtNLM"/>
    </source>
</evidence>
<dbReference type="OrthoDB" id="9814194at2"/>
<dbReference type="EMBL" id="SRLH01000002">
    <property type="protein sequence ID" value="TGD59089.1"/>
    <property type="molecule type" value="Genomic_DNA"/>
</dbReference>
<protein>
    <recommendedName>
        <fullName evidence="4">DUF2007 domain-containing protein</fullName>
    </recommendedName>
</protein>
<dbReference type="AlphaFoldDB" id="A0A4Z0L9V4"/>
<name>A0A4Z0L9V4_9FLAO</name>
<gene>
    <name evidence="2" type="ORF">E4635_04350</name>
</gene>
<organism evidence="2 3">
    <name type="scientific">Flavobacterium humi</name>
    <dbReference type="NCBI Taxonomy" id="2562683"/>
    <lineage>
        <taxon>Bacteria</taxon>
        <taxon>Pseudomonadati</taxon>
        <taxon>Bacteroidota</taxon>
        <taxon>Flavobacteriia</taxon>
        <taxon>Flavobacteriales</taxon>
        <taxon>Flavobacteriaceae</taxon>
        <taxon>Flavobacterium</taxon>
    </lineage>
</organism>
<sequence length="217" mass="25076">MEFLTFQRFDKKDDILSFSDILTQNGIESFIEDTGNSLDSNLGNSQFAIEYHLKIKKSDFEKAKTLAQEISEKQLEEVDHDYFLFGFSNEELNDVILKKDEWGDFNFALALKILEDRGQRITQEQINDLEKERLTELAKPTGIQKEWVLFGYAFAFLGGVLGVLTGWYLMTLKKTLPNGEVVYSYLPSDRKHGKKIFVIGVVFSIIWAVIWIVKKIK</sequence>
<comment type="caution">
    <text evidence="2">The sequence shown here is derived from an EMBL/GenBank/DDBJ whole genome shotgun (WGS) entry which is preliminary data.</text>
</comment>
<keyword evidence="3" id="KW-1185">Reference proteome</keyword>
<keyword evidence="1" id="KW-0472">Membrane</keyword>